<keyword evidence="5" id="KW-0808">Transferase</keyword>
<reference evidence="14 15" key="1">
    <citation type="submission" date="2015-08" db="EMBL/GenBank/DDBJ databases">
        <authorList>
            <person name="Babu N.S."/>
            <person name="Beckwith C.J."/>
            <person name="Beseler K.G."/>
            <person name="Brison A."/>
            <person name="Carone J.V."/>
            <person name="Caskin T.P."/>
            <person name="Diamond M."/>
            <person name="Durham M.E."/>
            <person name="Foxe J.M."/>
            <person name="Go M."/>
            <person name="Henderson B.A."/>
            <person name="Jones I.B."/>
            <person name="McGettigan J.A."/>
            <person name="Micheletti S.J."/>
            <person name="Nasrallah M.E."/>
            <person name="Ortiz D."/>
            <person name="Piller C.R."/>
            <person name="Privatt S.R."/>
            <person name="Schneider S.L."/>
            <person name="Sharp S."/>
            <person name="Smith T.C."/>
            <person name="Stanton J.D."/>
            <person name="Ullery H.E."/>
            <person name="Wilson R.J."/>
            <person name="Serrano M.G."/>
            <person name="Buck G."/>
            <person name="Lee V."/>
            <person name="Wang Y."/>
            <person name="Carvalho R."/>
            <person name="Voegtly L."/>
            <person name="Shi R."/>
            <person name="Duckworth R."/>
            <person name="Johnson A."/>
            <person name="Loviza R."/>
            <person name="Walstead R."/>
            <person name="Shah Z."/>
            <person name="Kiflezghi M."/>
            <person name="Wade K."/>
            <person name="Ball S.L."/>
            <person name="Bradley K.W."/>
            <person name="Asai D.J."/>
            <person name="Bowman C.A."/>
            <person name="Russell D.A."/>
            <person name="Pope W.H."/>
            <person name="Jacobs-Sera D."/>
            <person name="Hendrix R.W."/>
            <person name="Hatfull G.F."/>
        </authorList>
    </citation>
    <scope>NUCLEOTIDE SEQUENCE [LARGE SCALE GENOMIC DNA]</scope>
    <source>
        <strain evidence="14 15">DSM 27710</strain>
    </source>
</reference>
<dbReference type="GO" id="GO:0003848">
    <property type="term" value="F:2-amino-4-hydroxy-6-hydroxymethyldihydropteridine diphosphokinase activity"/>
    <property type="evidence" value="ECO:0007669"/>
    <property type="project" value="UniProtKB-EC"/>
</dbReference>
<proteinExistence type="inferred from homology"/>
<dbReference type="PANTHER" id="PTHR43071">
    <property type="entry name" value="2-AMINO-4-HYDROXY-6-HYDROXYMETHYLDIHYDROPTERIDINE PYROPHOSPHOKINASE"/>
    <property type="match status" value="1"/>
</dbReference>
<dbReference type="GO" id="GO:0016301">
    <property type="term" value="F:kinase activity"/>
    <property type="evidence" value="ECO:0007669"/>
    <property type="project" value="UniProtKB-KW"/>
</dbReference>
<dbReference type="STRING" id="1391653.AKJ08_2156"/>
<dbReference type="GO" id="GO:0005524">
    <property type="term" value="F:ATP binding"/>
    <property type="evidence" value="ECO:0007669"/>
    <property type="project" value="UniProtKB-KW"/>
</dbReference>
<dbReference type="PANTHER" id="PTHR43071:SF1">
    <property type="entry name" value="2-AMINO-4-HYDROXY-6-HYDROXYMETHYLDIHYDROPTERIDINE PYROPHOSPHOKINASE"/>
    <property type="match status" value="1"/>
</dbReference>
<evidence type="ECO:0000259" key="13">
    <source>
        <dbReference type="Pfam" id="PF01288"/>
    </source>
</evidence>
<gene>
    <name evidence="14" type="ORF">AKJ08_2156</name>
</gene>
<dbReference type="KEGG" id="vin:AKJ08_2156"/>
<dbReference type="PATRIC" id="fig|1391653.3.peg.2254"/>
<dbReference type="CDD" id="cd00483">
    <property type="entry name" value="HPPK"/>
    <property type="match status" value="1"/>
</dbReference>
<dbReference type="EC" id="2.7.6.3" evidence="3"/>
<evidence type="ECO:0000256" key="12">
    <source>
        <dbReference type="ARBA" id="ARBA00033413"/>
    </source>
</evidence>
<evidence type="ECO:0000256" key="10">
    <source>
        <dbReference type="ARBA" id="ARBA00029409"/>
    </source>
</evidence>
<keyword evidence="7 14" id="KW-0418">Kinase</keyword>
<keyword evidence="8" id="KW-0067">ATP-binding</keyword>
<dbReference type="Gene3D" id="3.30.70.560">
    <property type="entry name" value="7,8-Dihydro-6-hydroxymethylpterin-pyrophosphokinase HPPK"/>
    <property type="match status" value="1"/>
</dbReference>
<dbReference type="InterPro" id="IPR035907">
    <property type="entry name" value="Hppk_sf"/>
</dbReference>
<name>A0A0K1PF90_9BACT</name>
<evidence type="ECO:0000256" key="9">
    <source>
        <dbReference type="ARBA" id="ARBA00022909"/>
    </source>
</evidence>
<dbReference type="NCBIfam" id="TIGR01498">
    <property type="entry name" value="folK"/>
    <property type="match status" value="1"/>
</dbReference>
<dbReference type="EMBL" id="CP012332">
    <property type="protein sequence ID" value="AKU91769.1"/>
    <property type="molecule type" value="Genomic_DNA"/>
</dbReference>
<evidence type="ECO:0000313" key="15">
    <source>
        <dbReference type="Proteomes" id="UP000055590"/>
    </source>
</evidence>
<accession>A0A0K1PF90</accession>
<evidence type="ECO:0000256" key="11">
    <source>
        <dbReference type="ARBA" id="ARBA00029766"/>
    </source>
</evidence>
<evidence type="ECO:0000256" key="2">
    <source>
        <dbReference type="ARBA" id="ARBA00005810"/>
    </source>
</evidence>
<evidence type="ECO:0000256" key="3">
    <source>
        <dbReference type="ARBA" id="ARBA00013253"/>
    </source>
</evidence>
<feature type="domain" description="7,8-dihydro-6-hydroxymethylpterin-pyrophosphokinase" evidence="13">
    <location>
        <begin position="7"/>
        <end position="136"/>
    </location>
</feature>
<keyword evidence="6" id="KW-0547">Nucleotide-binding</keyword>
<dbReference type="UniPathway" id="UPA00077">
    <property type="reaction ID" value="UER00155"/>
</dbReference>
<dbReference type="SUPFAM" id="SSF55083">
    <property type="entry name" value="6-hydroxymethyl-7,8-dihydropterin pyrophosphokinase, HPPK"/>
    <property type="match status" value="1"/>
</dbReference>
<protein>
    <recommendedName>
        <fullName evidence="4">2-amino-4-hydroxy-6-hydroxymethyldihydropteridine pyrophosphokinase</fullName>
        <ecNumber evidence="3">2.7.6.3</ecNumber>
    </recommendedName>
    <alternativeName>
        <fullName evidence="11">6-hydroxymethyl-7,8-dihydropterin pyrophosphokinase</fullName>
    </alternativeName>
    <alternativeName>
        <fullName evidence="12">7,8-dihydro-6-hydroxymethylpterin-pyrophosphokinase</fullName>
    </alternativeName>
</protein>
<evidence type="ECO:0000256" key="8">
    <source>
        <dbReference type="ARBA" id="ARBA00022840"/>
    </source>
</evidence>
<evidence type="ECO:0000313" key="14">
    <source>
        <dbReference type="EMBL" id="AKU91769.1"/>
    </source>
</evidence>
<organism evidence="14 15">
    <name type="scientific">Vulgatibacter incomptus</name>
    <dbReference type="NCBI Taxonomy" id="1391653"/>
    <lineage>
        <taxon>Bacteria</taxon>
        <taxon>Pseudomonadati</taxon>
        <taxon>Myxococcota</taxon>
        <taxon>Myxococcia</taxon>
        <taxon>Myxococcales</taxon>
        <taxon>Cystobacterineae</taxon>
        <taxon>Vulgatibacteraceae</taxon>
        <taxon>Vulgatibacter</taxon>
    </lineage>
</organism>
<dbReference type="AlphaFoldDB" id="A0A0K1PF90"/>
<comment type="similarity">
    <text evidence="2">Belongs to the HPPK family.</text>
</comment>
<dbReference type="Proteomes" id="UP000055590">
    <property type="component" value="Chromosome"/>
</dbReference>
<dbReference type="Pfam" id="PF01288">
    <property type="entry name" value="HPPK"/>
    <property type="match status" value="1"/>
</dbReference>
<evidence type="ECO:0000256" key="1">
    <source>
        <dbReference type="ARBA" id="ARBA00005051"/>
    </source>
</evidence>
<dbReference type="GO" id="GO:0046654">
    <property type="term" value="P:tetrahydrofolate biosynthetic process"/>
    <property type="evidence" value="ECO:0007669"/>
    <property type="project" value="UniProtKB-UniPathway"/>
</dbReference>
<evidence type="ECO:0000256" key="7">
    <source>
        <dbReference type="ARBA" id="ARBA00022777"/>
    </source>
</evidence>
<evidence type="ECO:0000256" key="5">
    <source>
        <dbReference type="ARBA" id="ARBA00022679"/>
    </source>
</evidence>
<dbReference type="OrthoDB" id="9808041at2"/>
<dbReference type="GO" id="GO:0046656">
    <property type="term" value="P:folic acid biosynthetic process"/>
    <property type="evidence" value="ECO:0007669"/>
    <property type="project" value="UniProtKB-KW"/>
</dbReference>
<comment type="pathway">
    <text evidence="1">Cofactor biosynthesis; tetrahydrofolate biosynthesis; 2-amino-4-hydroxy-6-hydroxymethyl-7,8-dihydropteridine diphosphate from 7,8-dihydroneopterin triphosphate: step 4/4.</text>
</comment>
<keyword evidence="9" id="KW-0289">Folate biosynthesis</keyword>
<sequence>MRGVLAYVALGSNLGDRRAMLRAACERIDATRGLRLLRTSQVWETAAVGPPQPDYLNAVAEVEACLTPRAHLAALHRIEAALGRVRDPATRWTARTLDLDLLWQGGLALQRGDLVLPHPRITERSFVLAPLAELAPDLTLEGRTVREWLEARPEEERAGVRRVGPL</sequence>
<keyword evidence="15" id="KW-1185">Reference proteome</keyword>
<evidence type="ECO:0000256" key="4">
    <source>
        <dbReference type="ARBA" id="ARBA00016218"/>
    </source>
</evidence>
<evidence type="ECO:0000256" key="6">
    <source>
        <dbReference type="ARBA" id="ARBA00022741"/>
    </source>
</evidence>
<comment type="function">
    <text evidence="10">Catalyzes the transfer of pyrophosphate from adenosine triphosphate (ATP) to 6-hydroxymethyl-7,8-dihydropterin, an enzymatic step in folate biosynthesis pathway.</text>
</comment>
<dbReference type="InterPro" id="IPR000550">
    <property type="entry name" value="Hppk"/>
</dbReference>